<feature type="region of interest" description="Disordered" evidence="1">
    <location>
        <begin position="519"/>
        <end position="545"/>
    </location>
</feature>
<accession>A0A223MA71</accession>
<dbReference type="Proteomes" id="UP000215452">
    <property type="component" value="Chromosome"/>
</dbReference>
<protein>
    <recommendedName>
        <fullName evidence="4">Protein P102</fullName>
    </recommendedName>
</protein>
<sequence>MKLAKLLKKPFWLITTIAGISLSLSAAVGIVVGINSYNKSYYSYLNQIPSQLKVTEKAKISQEKFDSIVLNLKIKDNFKKWSAKTVLTAAKSDLYRYNLVSAFDLSELINNDYLVSFDLENAVVDQNSIKNVIIYAKSDKDQITYSKQIVLKGFGNTEQARTNFDFSQIDSSKSFVDLSRANLTLMEFQILLAQNFENERGSNWFSRLERALVASKASLSLYNSLGEPVFLGPDYQLDPVLDRKKLLTLLNKDGKLVLGLNLVQISTKKTMNLNLEVRGAISNQEISKILKSWLETNLQGKLKTKDDLQMALVKDKISLSDYWYGSPNSKANTSQILTKSKEFKDLFDLSETNFFLNTKIGTVYLSIIPKLLDPSQISVVDKKKLVENQKIRFEITASLKRKAIDKKFIIQDLPVFVDLKVDFNKYQAAVAQMFGTIKAVKEFSMPEDQDAKTLSSNEIKQRVDRLFELAKTVTNLENPSEEVLKSIYLLNTGKYLVDQDQEKVKQELKTVIEGLKSKANTQKTEKTSPTQPKKPEVSLAKTTENSAKTVKVSTFAEGAKGQSQSQQTQPVSTSSPQTSQNLNSNSTSSTNLTLENEKFGTSIWTAFNFANIYNLENTKSEYEISTLGNKLFFDFKLVDKTNQNLILAQSKISLNNIINSNKSAYDIIKKFNPDVFLDGTINYQDQGKDKKEFILKDLSDNKLIFKSEDAIQTDQGLELRKPLKLQSKPSNPEKEISTSLYTGAIYLVFDAKNISDGNWINLLADRKGKGLVIKVKNSDNNIPKTKEIVENGTYLYEILAGKDSIKVNSYFFPTKYPKRVKRLNFKINPKDTLPNFFTLEWFHLDWYQIGPGEQNKKPQQNAKKEPTIILKTLAIFNDKSFAEKGSLTKRSELINGLRRNYVKK</sequence>
<feature type="compositionally biased region" description="Low complexity" evidence="1">
    <location>
        <begin position="562"/>
        <end position="591"/>
    </location>
</feature>
<reference evidence="2 3" key="1">
    <citation type="submission" date="2017-08" db="EMBL/GenBank/DDBJ databases">
        <title>The complete genome sequence of a Mycoplasma hyopneumoniae isolate in Korea.</title>
        <authorList>
            <person name="Han J."/>
            <person name="Lee N."/>
        </authorList>
    </citation>
    <scope>NUCLEOTIDE SEQUENCE [LARGE SCALE GENOMIC DNA]</scope>
    <source>
        <strain evidence="2 3">KM014</strain>
    </source>
</reference>
<evidence type="ECO:0000313" key="2">
    <source>
        <dbReference type="EMBL" id="ASU14356.1"/>
    </source>
</evidence>
<dbReference type="NCBIfam" id="NF038058">
    <property type="entry name" value="adhes_P110_Nter"/>
    <property type="match status" value="1"/>
</dbReference>
<dbReference type="EMBL" id="CP022714">
    <property type="protein sequence ID" value="ASU14356.1"/>
    <property type="molecule type" value="Genomic_DNA"/>
</dbReference>
<name>A0A223MA71_MESHO</name>
<evidence type="ECO:0008006" key="4">
    <source>
        <dbReference type="Google" id="ProtNLM"/>
    </source>
</evidence>
<feature type="region of interest" description="Disordered" evidence="1">
    <location>
        <begin position="557"/>
        <end position="591"/>
    </location>
</feature>
<gene>
    <name evidence="2" type="ORF">CIB43_00460</name>
</gene>
<proteinExistence type="predicted"/>
<evidence type="ECO:0000256" key="1">
    <source>
        <dbReference type="SAM" id="MobiDB-lite"/>
    </source>
</evidence>
<dbReference type="AlphaFoldDB" id="A0A223MA71"/>
<feature type="compositionally biased region" description="Polar residues" evidence="1">
    <location>
        <begin position="519"/>
        <end position="531"/>
    </location>
</feature>
<evidence type="ECO:0000313" key="3">
    <source>
        <dbReference type="Proteomes" id="UP000215452"/>
    </source>
</evidence>
<organism evidence="2 3">
    <name type="scientific">Mesomycoplasma hyopneumoniae</name>
    <name type="common">Mycoplasma hyopneumoniae</name>
    <dbReference type="NCBI Taxonomy" id="2099"/>
    <lineage>
        <taxon>Bacteria</taxon>
        <taxon>Bacillati</taxon>
        <taxon>Mycoplasmatota</taxon>
        <taxon>Mycoplasmoidales</taxon>
        <taxon>Metamycoplasmataceae</taxon>
        <taxon>Mesomycoplasma</taxon>
    </lineage>
</organism>